<accession>A0A6C0IU86</accession>
<evidence type="ECO:0000259" key="1">
    <source>
        <dbReference type="Pfam" id="PF00583"/>
    </source>
</evidence>
<name>A0A6C0IU86_9ZZZZ</name>
<protein>
    <recommendedName>
        <fullName evidence="1">N-acetyltransferase domain-containing protein</fullName>
    </recommendedName>
</protein>
<dbReference type="InterPro" id="IPR000182">
    <property type="entry name" value="GNAT_dom"/>
</dbReference>
<organism evidence="2">
    <name type="scientific">viral metagenome</name>
    <dbReference type="NCBI Taxonomy" id="1070528"/>
    <lineage>
        <taxon>unclassified sequences</taxon>
        <taxon>metagenomes</taxon>
        <taxon>organismal metagenomes</taxon>
    </lineage>
</organism>
<sequence>MSVTLVRVTKANIAKLVKLQVSKEQKKYVAPIKATLRLGKSKPETYEGQPVAYWMRAIKYKQQHVGIILLRFNPKPYLFKPSNYQPGAFLIRLMVATNVPELKNVQGLGIGRKAVAGAKAYAKKLGYKKLYSSFVPGKHSPEKFYLRVGFKKTGKTIWGEKEIVLKL</sequence>
<dbReference type="AlphaFoldDB" id="A0A6C0IU86"/>
<dbReference type="SUPFAM" id="SSF55729">
    <property type="entry name" value="Acyl-CoA N-acyltransferases (Nat)"/>
    <property type="match status" value="1"/>
</dbReference>
<evidence type="ECO:0000313" key="2">
    <source>
        <dbReference type="EMBL" id="QHT96841.1"/>
    </source>
</evidence>
<dbReference type="Gene3D" id="3.40.630.30">
    <property type="match status" value="1"/>
</dbReference>
<dbReference type="Pfam" id="PF00583">
    <property type="entry name" value="Acetyltransf_1"/>
    <property type="match status" value="1"/>
</dbReference>
<reference evidence="2" key="1">
    <citation type="journal article" date="2020" name="Nature">
        <title>Giant virus diversity and host interactions through global metagenomics.</title>
        <authorList>
            <person name="Schulz F."/>
            <person name="Roux S."/>
            <person name="Paez-Espino D."/>
            <person name="Jungbluth S."/>
            <person name="Walsh D.A."/>
            <person name="Denef V.J."/>
            <person name="McMahon K.D."/>
            <person name="Konstantinidis K.T."/>
            <person name="Eloe-Fadrosh E.A."/>
            <person name="Kyrpides N.C."/>
            <person name="Woyke T."/>
        </authorList>
    </citation>
    <scope>NUCLEOTIDE SEQUENCE</scope>
    <source>
        <strain evidence="2">GVMAG-M-3300024336-7</strain>
    </source>
</reference>
<proteinExistence type="predicted"/>
<dbReference type="CDD" id="cd04301">
    <property type="entry name" value="NAT_SF"/>
    <property type="match status" value="1"/>
</dbReference>
<dbReference type="GO" id="GO:0016747">
    <property type="term" value="F:acyltransferase activity, transferring groups other than amino-acyl groups"/>
    <property type="evidence" value="ECO:0007669"/>
    <property type="project" value="InterPro"/>
</dbReference>
<feature type="domain" description="N-acetyltransferase" evidence="1">
    <location>
        <begin position="47"/>
        <end position="150"/>
    </location>
</feature>
<dbReference type="EMBL" id="MN740268">
    <property type="protein sequence ID" value="QHT96841.1"/>
    <property type="molecule type" value="Genomic_DNA"/>
</dbReference>
<dbReference type="InterPro" id="IPR016181">
    <property type="entry name" value="Acyl_CoA_acyltransferase"/>
</dbReference>